<keyword evidence="4 6" id="KW-1133">Transmembrane helix</keyword>
<dbReference type="eggNOG" id="COG2271">
    <property type="taxonomic scope" value="Bacteria"/>
</dbReference>
<sequence>MSSSITARSIVSPAAARVTLLILTLLNFFNYIDRSILFAVQPQVQAEFHCSDRQIGLLTSAFFFTYMCFAPFVGPLADRFTRKYIMAIGAIVWSVATLLTAVTHSYDVLLFRHAIVGIGEATFVTITPSFVSDLFPEEKRARIMAIFYMAIPVGTAIGYLVGGYLGHRHGWRMPFYVCAIPGMIMGLLLLLVPEPVRGSHDTIVATHERSSFLGLFRNGAFWTCSLGMAMMTFAVGGLQVWMPTFLNRMREIPLDAANFRFGLLTVVGGLAAAFAGGWLGDRMLKRSAGAYYLVSGIGMAVCLPFMIVAITAKGPIMYVAILLAEFFILLNTAPLNAALVNSVSANIRSTAVAVNLFTIHLLGDAFSPTIIGWISDKTNLQVGFIPTVVAVILSAVILFIGIRTAPKISIAGSTGAHA</sequence>
<keyword evidence="9" id="KW-1185">Reference proteome</keyword>
<feature type="domain" description="Major facilitator superfamily (MFS) profile" evidence="7">
    <location>
        <begin position="19"/>
        <end position="405"/>
    </location>
</feature>
<evidence type="ECO:0000256" key="2">
    <source>
        <dbReference type="ARBA" id="ARBA00022448"/>
    </source>
</evidence>
<keyword evidence="2" id="KW-0813">Transport</keyword>
<evidence type="ECO:0000313" key="8">
    <source>
        <dbReference type="EMBL" id="ABF40835.1"/>
    </source>
</evidence>
<evidence type="ECO:0000256" key="3">
    <source>
        <dbReference type="ARBA" id="ARBA00022692"/>
    </source>
</evidence>
<evidence type="ECO:0000256" key="4">
    <source>
        <dbReference type="ARBA" id="ARBA00022989"/>
    </source>
</evidence>
<feature type="transmembrane region" description="Helical" evidence="6">
    <location>
        <begin position="291"/>
        <end position="310"/>
    </location>
</feature>
<dbReference type="KEGG" id="aba:Acid345_1834"/>
<feature type="transmembrane region" description="Helical" evidence="6">
    <location>
        <begin position="261"/>
        <end position="279"/>
    </location>
</feature>
<dbReference type="InterPro" id="IPR044770">
    <property type="entry name" value="MFS_spinster-like"/>
</dbReference>
<dbReference type="PROSITE" id="PS50850">
    <property type="entry name" value="MFS"/>
    <property type="match status" value="1"/>
</dbReference>
<feature type="transmembrane region" description="Helical" evidence="6">
    <location>
        <begin position="352"/>
        <end position="374"/>
    </location>
</feature>
<feature type="transmembrane region" description="Helical" evidence="6">
    <location>
        <begin position="173"/>
        <end position="192"/>
    </location>
</feature>
<protein>
    <submittedName>
        <fullName evidence="8">Major facilitator superfamily (MFS) transporter</fullName>
    </submittedName>
</protein>
<evidence type="ECO:0000256" key="1">
    <source>
        <dbReference type="ARBA" id="ARBA00004141"/>
    </source>
</evidence>
<dbReference type="PANTHER" id="PTHR23505:SF79">
    <property type="entry name" value="PROTEIN SPINSTER"/>
    <property type="match status" value="1"/>
</dbReference>
<proteinExistence type="predicted"/>
<name>Q1IQL5_KORVE</name>
<dbReference type="Proteomes" id="UP000002432">
    <property type="component" value="Chromosome"/>
</dbReference>
<gene>
    <name evidence="8" type="ordered locus">Acid345_1834</name>
</gene>
<dbReference type="RefSeq" id="WP_011522637.1">
    <property type="nucleotide sequence ID" value="NC_008009.1"/>
</dbReference>
<dbReference type="GO" id="GO:0016020">
    <property type="term" value="C:membrane"/>
    <property type="evidence" value="ECO:0007669"/>
    <property type="project" value="UniProtKB-SubCell"/>
</dbReference>
<dbReference type="InterPro" id="IPR036259">
    <property type="entry name" value="MFS_trans_sf"/>
</dbReference>
<dbReference type="EnsemblBacteria" id="ABF40835">
    <property type="protein sequence ID" value="ABF40835"/>
    <property type="gene ID" value="Acid345_1834"/>
</dbReference>
<dbReference type="Pfam" id="PF07690">
    <property type="entry name" value="MFS_1"/>
    <property type="match status" value="1"/>
</dbReference>
<dbReference type="STRING" id="204669.Acid345_1834"/>
<feature type="transmembrane region" description="Helical" evidence="6">
    <location>
        <begin position="84"/>
        <end position="104"/>
    </location>
</feature>
<dbReference type="InterPro" id="IPR020846">
    <property type="entry name" value="MFS_dom"/>
</dbReference>
<feature type="transmembrane region" description="Helical" evidence="6">
    <location>
        <begin position="219"/>
        <end position="241"/>
    </location>
</feature>
<feature type="transmembrane region" description="Helical" evidence="6">
    <location>
        <begin position="12"/>
        <end position="32"/>
    </location>
</feature>
<feature type="transmembrane region" description="Helical" evidence="6">
    <location>
        <begin position="316"/>
        <end position="340"/>
    </location>
</feature>
<feature type="transmembrane region" description="Helical" evidence="6">
    <location>
        <begin position="55"/>
        <end position="77"/>
    </location>
</feature>
<dbReference type="EMBL" id="CP000360">
    <property type="protein sequence ID" value="ABF40835.1"/>
    <property type="molecule type" value="Genomic_DNA"/>
</dbReference>
<dbReference type="CDD" id="cd17328">
    <property type="entry name" value="MFS_spinster_like"/>
    <property type="match status" value="1"/>
</dbReference>
<dbReference type="AlphaFoldDB" id="Q1IQL5"/>
<dbReference type="OrthoDB" id="9773404at2"/>
<reference evidence="8 9" key="1">
    <citation type="journal article" date="2009" name="Appl. Environ. Microbiol.">
        <title>Three genomes from the phylum Acidobacteria provide insight into the lifestyles of these microorganisms in soils.</title>
        <authorList>
            <person name="Ward N.L."/>
            <person name="Challacombe J.F."/>
            <person name="Janssen P.H."/>
            <person name="Henrissat B."/>
            <person name="Coutinho P.M."/>
            <person name="Wu M."/>
            <person name="Xie G."/>
            <person name="Haft D.H."/>
            <person name="Sait M."/>
            <person name="Badger J."/>
            <person name="Barabote R.D."/>
            <person name="Bradley B."/>
            <person name="Brettin T.S."/>
            <person name="Brinkac L.M."/>
            <person name="Bruce D."/>
            <person name="Creasy T."/>
            <person name="Daugherty S.C."/>
            <person name="Davidsen T.M."/>
            <person name="DeBoy R.T."/>
            <person name="Detter J.C."/>
            <person name="Dodson R.J."/>
            <person name="Durkin A.S."/>
            <person name="Ganapathy A."/>
            <person name="Gwinn-Giglio M."/>
            <person name="Han C.S."/>
            <person name="Khouri H."/>
            <person name="Kiss H."/>
            <person name="Kothari S.P."/>
            <person name="Madupu R."/>
            <person name="Nelson K.E."/>
            <person name="Nelson W.C."/>
            <person name="Paulsen I."/>
            <person name="Penn K."/>
            <person name="Ren Q."/>
            <person name="Rosovitz M.J."/>
            <person name="Selengut J.D."/>
            <person name="Shrivastava S."/>
            <person name="Sullivan S.A."/>
            <person name="Tapia R."/>
            <person name="Thompson L.S."/>
            <person name="Watkins K.L."/>
            <person name="Yang Q."/>
            <person name="Yu C."/>
            <person name="Zafar N."/>
            <person name="Zhou L."/>
            <person name="Kuske C.R."/>
        </authorList>
    </citation>
    <scope>NUCLEOTIDE SEQUENCE [LARGE SCALE GENOMIC DNA]</scope>
    <source>
        <strain evidence="8 9">Ellin345</strain>
    </source>
</reference>
<dbReference type="InterPro" id="IPR011701">
    <property type="entry name" value="MFS"/>
</dbReference>
<evidence type="ECO:0000313" key="9">
    <source>
        <dbReference type="Proteomes" id="UP000002432"/>
    </source>
</evidence>
<comment type="subcellular location">
    <subcellularLocation>
        <location evidence="1">Membrane</location>
        <topology evidence="1">Multi-pass membrane protein</topology>
    </subcellularLocation>
</comment>
<evidence type="ECO:0000256" key="6">
    <source>
        <dbReference type="SAM" id="Phobius"/>
    </source>
</evidence>
<dbReference type="HOGENOM" id="CLU_001265_5_12_0"/>
<organism evidence="8 9">
    <name type="scientific">Koribacter versatilis (strain Ellin345)</name>
    <dbReference type="NCBI Taxonomy" id="204669"/>
    <lineage>
        <taxon>Bacteria</taxon>
        <taxon>Pseudomonadati</taxon>
        <taxon>Acidobacteriota</taxon>
        <taxon>Terriglobia</taxon>
        <taxon>Terriglobales</taxon>
        <taxon>Candidatus Korobacteraceae</taxon>
        <taxon>Candidatus Korobacter</taxon>
    </lineage>
</organism>
<evidence type="ECO:0000256" key="5">
    <source>
        <dbReference type="ARBA" id="ARBA00023136"/>
    </source>
</evidence>
<feature type="transmembrane region" description="Helical" evidence="6">
    <location>
        <begin position="110"/>
        <end position="131"/>
    </location>
</feature>
<keyword evidence="5 6" id="KW-0472">Membrane</keyword>
<feature type="transmembrane region" description="Helical" evidence="6">
    <location>
        <begin position="380"/>
        <end position="402"/>
    </location>
</feature>
<keyword evidence="3 6" id="KW-0812">Transmembrane</keyword>
<evidence type="ECO:0000259" key="7">
    <source>
        <dbReference type="PROSITE" id="PS50850"/>
    </source>
</evidence>
<feature type="transmembrane region" description="Helical" evidence="6">
    <location>
        <begin position="143"/>
        <end position="161"/>
    </location>
</feature>
<dbReference type="PANTHER" id="PTHR23505">
    <property type="entry name" value="SPINSTER"/>
    <property type="match status" value="1"/>
</dbReference>
<dbReference type="SUPFAM" id="SSF103473">
    <property type="entry name" value="MFS general substrate transporter"/>
    <property type="match status" value="1"/>
</dbReference>
<dbReference type="Gene3D" id="1.20.1250.20">
    <property type="entry name" value="MFS general substrate transporter like domains"/>
    <property type="match status" value="1"/>
</dbReference>
<dbReference type="GO" id="GO:0022857">
    <property type="term" value="F:transmembrane transporter activity"/>
    <property type="evidence" value="ECO:0007669"/>
    <property type="project" value="InterPro"/>
</dbReference>
<accession>Q1IQL5</accession>